<dbReference type="OrthoDB" id="4150019at2759"/>
<dbReference type="PROSITE" id="PS50048">
    <property type="entry name" value="ZN2_CY6_FUNGAL_2"/>
    <property type="match status" value="1"/>
</dbReference>
<sequence length="350" mass="37572">MSSADKKRNKLGYHRTSVACVHCRRRKIRCLVAADDAQGRCENCIRLRKECQFFPVDQQPPVEKKSRPSSGMDVGSAPSATTPMSLPSSPNSLNPESGESYYPYNPMSMSVSAGEMAAFNPGAFAPTQMSSLTPSQHGGSEDFSGMTTMEGTPSWEDFTTISDPQMLATAMASGKGQMMNMTPQTWDSSAVPVAMSPNSPISCASPMAGHIQPMNPGPAGYTVQPDGSVWTLPPQPSRAMSYPPQEPGPSFSAHFQSPMAPDLKRRMTTPAHPNASHANPGPGFNMQMPPGAIAYSNQASGMNFAQWQQMNAMSSNMGAVSYPMYTGDLAQQQYIPHPMGHPGQPRTSEP</sequence>
<dbReference type="Proteomes" id="UP000019376">
    <property type="component" value="Unassembled WGS sequence"/>
</dbReference>
<dbReference type="PANTHER" id="PTHR48192:SF1">
    <property type="entry name" value="ZN(II)2CYS6 TRANSCRIPTION FACTOR (EUROFUNG)"/>
    <property type="match status" value="1"/>
</dbReference>
<dbReference type="EMBL" id="KB644411">
    <property type="protein sequence ID" value="EPS28385.1"/>
    <property type="molecule type" value="Genomic_DNA"/>
</dbReference>
<dbReference type="HOGENOM" id="CLU_062081_1_0_1"/>
<dbReference type="GO" id="GO:0008270">
    <property type="term" value="F:zinc ion binding"/>
    <property type="evidence" value="ECO:0007669"/>
    <property type="project" value="InterPro"/>
</dbReference>
<feature type="domain" description="Zn(2)-C6 fungal-type" evidence="6">
    <location>
        <begin position="19"/>
        <end position="53"/>
    </location>
</feature>
<accession>S7ZCN7</accession>
<dbReference type="SMART" id="SM00066">
    <property type="entry name" value="GAL4"/>
    <property type="match status" value="1"/>
</dbReference>
<keyword evidence="2" id="KW-0238">DNA-binding</keyword>
<dbReference type="GO" id="GO:0000981">
    <property type="term" value="F:DNA-binding transcription factor activity, RNA polymerase II-specific"/>
    <property type="evidence" value="ECO:0007669"/>
    <property type="project" value="InterPro"/>
</dbReference>
<keyword evidence="4" id="KW-0539">Nucleus</keyword>
<dbReference type="GO" id="GO:0003677">
    <property type="term" value="F:DNA binding"/>
    <property type="evidence" value="ECO:0007669"/>
    <property type="project" value="UniProtKB-KW"/>
</dbReference>
<dbReference type="CDD" id="cd00067">
    <property type="entry name" value="GAL4"/>
    <property type="match status" value="1"/>
</dbReference>
<dbReference type="AlphaFoldDB" id="S7ZCN7"/>
<dbReference type="PANTHER" id="PTHR48192">
    <property type="entry name" value="ZN(2)-C6 FUNGAL-TYPE DOMAIN-CONTAINING PROTEIN"/>
    <property type="match status" value="1"/>
</dbReference>
<evidence type="ECO:0000256" key="4">
    <source>
        <dbReference type="ARBA" id="ARBA00023242"/>
    </source>
</evidence>
<gene>
    <name evidence="7" type="ORF">PDE_03331</name>
</gene>
<evidence type="ECO:0000256" key="3">
    <source>
        <dbReference type="ARBA" id="ARBA00023163"/>
    </source>
</evidence>
<evidence type="ECO:0000313" key="8">
    <source>
        <dbReference type="Proteomes" id="UP000019376"/>
    </source>
</evidence>
<dbReference type="PROSITE" id="PS00463">
    <property type="entry name" value="ZN2_CY6_FUNGAL_1"/>
    <property type="match status" value="1"/>
</dbReference>
<protein>
    <recommendedName>
        <fullName evidence="6">Zn(2)-C6 fungal-type domain-containing protein</fullName>
    </recommendedName>
</protein>
<dbReference type="Gene3D" id="4.10.240.10">
    <property type="entry name" value="Zn(2)-C6 fungal-type DNA-binding domain"/>
    <property type="match status" value="1"/>
</dbReference>
<dbReference type="InterPro" id="IPR001138">
    <property type="entry name" value="Zn2Cys6_DnaBD"/>
</dbReference>
<feature type="compositionally biased region" description="Low complexity" evidence="5">
    <location>
        <begin position="85"/>
        <end position="97"/>
    </location>
</feature>
<keyword evidence="3" id="KW-0804">Transcription</keyword>
<dbReference type="PhylomeDB" id="S7ZCN7"/>
<dbReference type="STRING" id="933388.S7ZCN7"/>
<evidence type="ECO:0000313" key="7">
    <source>
        <dbReference type="EMBL" id="EPS28385.1"/>
    </source>
</evidence>
<reference evidence="7 8" key="1">
    <citation type="journal article" date="2013" name="PLoS ONE">
        <title>Genomic and secretomic analyses reveal unique features of the lignocellulolytic enzyme system of Penicillium decumbens.</title>
        <authorList>
            <person name="Liu G."/>
            <person name="Zhang L."/>
            <person name="Wei X."/>
            <person name="Zou G."/>
            <person name="Qin Y."/>
            <person name="Ma L."/>
            <person name="Li J."/>
            <person name="Zheng H."/>
            <person name="Wang S."/>
            <person name="Wang C."/>
            <person name="Xun L."/>
            <person name="Zhao G.-P."/>
            <person name="Zhou Z."/>
            <person name="Qu Y."/>
        </authorList>
    </citation>
    <scope>NUCLEOTIDE SEQUENCE [LARGE SCALE GENOMIC DNA]</scope>
    <source>
        <strain evidence="8">114-2 / CGMCC 5302</strain>
    </source>
</reference>
<evidence type="ECO:0000256" key="1">
    <source>
        <dbReference type="ARBA" id="ARBA00023015"/>
    </source>
</evidence>
<dbReference type="Pfam" id="PF00172">
    <property type="entry name" value="Zn_clus"/>
    <property type="match status" value="1"/>
</dbReference>
<organism evidence="7 8">
    <name type="scientific">Penicillium oxalicum (strain 114-2 / CGMCC 5302)</name>
    <name type="common">Penicillium decumbens</name>
    <dbReference type="NCBI Taxonomy" id="933388"/>
    <lineage>
        <taxon>Eukaryota</taxon>
        <taxon>Fungi</taxon>
        <taxon>Dikarya</taxon>
        <taxon>Ascomycota</taxon>
        <taxon>Pezizomycotina</taxon>
        <taxon>Eurotiomycetes</taxon>
        <taxon>Eurotiomycetidae</taxon>
        <taxon>Eurotiales</taxon>
        <taxon>Aspergillaceae</taxon>
        <taxon>Penicillium</taxon>
    </lineage>
</organism>
<keyword evidence="8" id="KW-1185">Reference proteome</keyword>
<feature type="region of interest" description="Disordered" evidence="5">
    <location>
        <begin position="59"/>
        <end position="97"/>
    </location>
</feature>
<dbReference type="SUPFAM" id="SSF57701">
    <property type="entry name" value="Zn2/Cys6 DNA-binding domain"/>
    <property type="match status" value="1"/>
</dbReference>
<dbReference type="eggNOG" id="ENOG502S404">
    <property type="taxonomic scope" value="Eukaryota"/>
</dbReference>
<feature type="region of interest" description="Disordered" evidence="5">
    <location>
        <begin position="232"/>
        <end position="289"/>
    </location>
</feature>
<dbReference type="InterPro" id="IPR036864">
    <property type="entry name" value="Zn2-C6_fun-type_DNA-bd_sf"/>
</dbReference>
<name>S7ZCN7_PENO1</name>
<evidence type="ECO:0000259" key="6">
    <source>
        <dbReference type="PROSITE" id="PS50048"/>
    </source>
</evidence>
<keyword evidence="1" id="KW-0805">Transcription regulation</keyword>
<evidence type="ECO:0000256" key="5">
    <source>
        <dbReference type="SAM" id="MobiDB-lite"/>
    </source>
</evidence>
<evidence type="ECO:0000256" key="2">
    <source>
        <dbReference type="ARBA" id="ARBA00023125"/>
    </source>
</evidence>
<proteinExistence type="predicted"/>